<protein>
    <recommendedName>
        <fullName evidence="6">Protein cramped</fullName>
    </recommendedName>
</protein>
<feature type="region of interest" description="Disordered" evidence="3">
    <location>
        <begin position="1"/>
        <end position="35"/>
    </location>
</feature>
<feature type="compositionally biased region" description="Basic and acidic residues" evidence="3">
    <location>
        <begin position="61"/>
        <end position="80"/>
    </location>
</feature>
<keyword evidence="2" id="KW-0539">Nucleus</keyword>
<dbReference type="GO" id="GO:0003682">
    <property type="term" value="F:chromatin binding"/>
    <property type="evidence" value="ECO:0007669"/>
    <property type="project" value="InterPro"/>
</dbReference>
<feature type="region of interest" description="Disordered" evidence="3">
    <location>
        <begin position="599"/>
        <end position="622"/>
    </location>
</feature>
<dbReference type="Proteomes" id="UP000494040">
    <property type="component" value="Unassembled WGS sequence"/>
</dbReference>
<evidence type="ECO:0008006" key="6">
    <source>
        <dbReference type="Google" id="ProtNLM"/>
    </source>
</evidence>
<feature type="compositionally biased region" description="Polar residues" evidence="3">
    <location>
        <begin position="1"/>
        <end position="11"/>
    </location>
</feature>
<reference evidence="4" key="1">
    <citation type="submission" date="2022-01" db="UniProtKB">
        <authorList>
            <consortium name="EnsemblMetazoa"/>
        </authorList>
    </citation>
    <scope>IDENTIFICATION</scope>
</reference>
<name>A0A8I6S4L8_CIMLE</name>
<proteinExistence type="predicted"/>
<dbReference type="OrthoDB" id="515799at2759"/>
<evidence type="ECO:0000313" key="4">
    <source>
        <dbReference type="EnsemblMetazoa" id="XP_014257028.1"/>
    </source>
</evidence>
<dbReference type="RefSeq" id="XP_014257028.1">
    <property type="nucleotide sequence ID" value="XM_014401542.2"/>
</dbReference>
<dbReference type="GO" id="GO:0007389">
    <property type="term" value="P:pattern specification process"/>
    <property type="evidence" value="ECO:0007669"/>
    <property type="project" value="TreeGrafter"/>
</dbReference>
<evidence type="ECO:0000256" key="1">
    <source>
        <dbReference type="ARBA" id="ARBA00023125"/>
    </source>
</evidence>
<dbReference type="AlphaFoldDB" id="A0A8I6S4L8"/>
<dbReference type="PANTHER" id="PTHR21677:SF1">
    <property type="entry name" value="PROTEIN CRAMPED-LIKE"/>
    <property type="match status" value="1"/>
</dbReference>
<dbReference type="CTD" id="109545"/>
<dbReference type="PANTHER" id="PTHR21677">
    <property type="entry name" value="CRAMPED PROTEIN"/>
    <property type="match status" value="1"/>
</dbReference>
<feature type="region of interest" description="Disordered" evidence="3">
    <location>
        <begin position="347"/>
        <end position="376"/>
    </location>
</feature>
<dbReference type="GO" id="GO:0005634">
    <property type="term" value="C:nucleus"/>
    <property type="evidence" value="ECO:0007669"/>
    <property type="project" value="TreeGrafter"/>
</dbReference>
<accession>A0A8I6S4L8</accession>
<evidence type="ECO:0000256" key="3">
    <source>
        <dbReference type="SAM" id="MobiDB-lite"/>
    </source>
</evidence>
<evidence type="ECO:0000256" key="2">
    <source>
        <dbReference type="ARBA" id="ARBA00023242"/>
    </source>
</evidence>
<dbReference type="KEGG" id="clec:106670881"/>
<feature type="region of interest" description="Disordered" evidence="3">
    <location>
        <begin position="58"/>
        <end position="80"/>
    </location>
</feature>
<keyword evidence="5" id="KW-1185">Reference proteome</keyword>
<dbReference type="InterPro" id="IPR055315">
    <property type="entry name" value="Cramped-like"/>
</dbReference>
<dbReference type="GeneID" id="106670881"/>
<dbReference type="OMA" id="WNIEEAN"/>
<dbReference type="GO" id="GO:0003677">
    <property type="term" value="F:DNA binding"/>
    <property type="evidence" value="ECO:0007669"/>
    <property type="project" value="UniProtKB-KW"/>
</dbReference>
<dbReference type="EnsemblMetazoa" id="XM_014401542.2">
    <property type="protein sequence ID" value="XP_014257028.1"/>
    <property type="gene ID" value="LOC106670881"/>
</dbReference>
<sequence>MDLNCPGSSDSLKNEDAQGHQQQQQHQQQQEKVGCGIQLRTSARVSKKLRLDQEALAAANDCKKDDKREEEIKEDVAEEKPRARRAPVLWSPDDKAAFFEALNEHGKNFDAIEKYMLSRAKKRGDHSAKNRDRARHFYYRTWHKISKHVHFPESVKKVTQELYALINFGELRKKVGYVTEKNAQKFNELIYSGCTQVRVRGKAWRVKTPVCRALRKLNQFEDDCEEVRLPSRVEVLITPRSNRDSAHVQALAHNPRVRTTLSLDTTVDSLREFLQSRWWSGKEVLKIGPKKEALPVQASYKCGQVVTSSSVSLLAHEQRLGGNDAYEHLKALLSQLQIGKTKSMLKWQRDGPHTDPRLNSDVVDPNGLDEQPVASEGSVTRTRIGQLYITYGSKGVLELEYWWEQAGDEESEFAKALQKLVSIAKLYHLKIKVECPCGHICKNNVKPTTNIQAKASKQIRAAKSAKPEQRENKVLCFKQPLLPAPSNSTQNVSKGAPDGFAALQFFRSKYCNRRGRSRQRSVVVQRMLPLLPKTTLPLVVTLQTMQPNPTKTYTPPIVINPNPVVGEEPGQFQMVQQSVAPGLIGSTQPFQPVAEVTPPVQKDTDVSPVSEAPADINTPGTSNTFKGILSGGDQNEAILDNVEMFDVSAPTSPSLLLKDEEGQWLNSEVADFSLSSFLGHLESPLKSNGLAGTEDTHMSTDVDSHFQSLMAESSLDYTAKFADLAAKIVGNSAVQNLPSDPP</sequence>
<feature type="compositionally biased region" description="Basic and acidic residues" evidence="3">
    <location>
        <begin position="347"/>
        <end position="358"/>
    </location>
</feature>
<dbReference type="CDD" id="cd00167">
    <property type="entry name" value="SANT"/>
    <property type="match status" value="1"/>
</dbReference>
<keyword evidence="1" id="KW-0238">DNA-binding</keyword>
<evidence type="ECO:0000313" key="5">
    <source>
        <dbReference type="Proteomes" id="UP000494040"/>
    </source>
</evidence>
<dbReference type="Gene3D" id="1.10.10.60">
    <property type="entry name" value="Homeodomain-like"/>
    <property type="match status" value="1"/>
</dbReference>
<organism evidence="4 5">
    <name type="scientific">Cimex lectularius</name>
    <name type="common">Bed bug</name>
    <name type="synonym">Acanthia lectularia</name>
    <dbReference type="NCBI Taxonomy" id="79782"/>
    <lineage>
        <taxon>Eukaryota</taxon>
        <taxon>Metazoa</taxon>
        <taxon>Ecdysozoa</taxon>
        <taxon>Arthropoda</taxon>
        <taxon>Hexapoda</taxon>
        <taxon>Insecta</taxon>
        <taxon>Pterygota</taxon>
        <taxon>Neoptera</taxon>
        <taxon>Paraneoptera</taxon>
        <taxon>Hemiptera</taxon>
        <taxon>Heteroptera</taxon>
        <taxon>Panheteroptera</taxon>
        <taxon>Cimicomorpha</taxon>
        <taxon>Cimicidae</taxon>
        <taxon>Cimex</taxon>
    </lineage>
</organism>
<feature type="compositionally biased region" description="Low complexity" evidence="3">
    <location>
        <begin position="19"/>
        <end position="30"/>
    </location>
</feature>
<dbReference type="InterPro" id="IPR001005">
    <property type="entry name" value="SANT/Myb"/>
</dbReference>